<organism evidence="7 8">
    <name type="scientific">Actinophytocola oryzae</name>
    <dbReference type="NCBI Taxonomy" id="502181"/>
    <lineage>
        <taxon>Bacteria</taxon>
        <taxon>Bacillati</taxon>
        <taxon>Actinomycetota</taxon>
        <taxon>Actinomycetes</taxon>
        <taxon>Pseudonocardiales</taxon>
        <taxon>Pseudonocardiaceae</taxon>
    </lineage>
</organism>
<proteinExistence type="inferred from homology"/>
<dbReference type="PROSITE" id="PS50082">
    <property type="entry name" value="WD_REPEATS_2"/>
    <property type="match status" value="8"/>
</dbReference>
<keyword evidence="8" id="KW-1185">Reference proteome</keyword>
<dbReference type="InterPro" id="IPR049052">
    <property type="entry name" value="nSTAND1"/>
</dbReference>
<dbReference type="GO" id="GO:0003677">
    <property type="term" value="F:DNA binding"/>
    <property type="evidence" value="ECO:0007669"/>
    <property type="project" value="UniProtKB-UniRule"/>
</dbReference>
<dbReference type="RefSeq" id="WP_133901467.1">
    <property type="nucleotide sequence ID" value="NZ_SOCP01000002.1"/>
</dbReference>
<feature type="repeat" description="WD" evidence="3">
    <location>
        <begin position="1193"/>
        <end position="1225"/>
    </location>
</feature>
<dbReference type="InterPro" id="IPR036322">
    <property type="entry name" value="WD40_repeat_dom_sf"/>
</dbReference>
<name>A0A4R7W0Z1_9PSEU</name>
<reference evidence="7 8" key="1">
    <citation type="submission" date="2019-03" db="EMBL/GenBank/DDBJ databases">
        <title>Genomic Encyclopedia of Archaeal and Bacterial Type Strains, Phase II (KMG-II): from individual species to whole genera.</title>
        <authorList>
            <person name="Goeker M."/>
        </authorList>
    </citation>
    <scope>NUCLEOTIDE SEQUENCE [LARGE SCALE GENOMIC DNA]</scope>
    <source>
        <strain evidence="7 8">DSM 45499</strain>
    </source>
</reference>
<comment type="similarity">
    <text evidence="1">Belongs to the AfsR/DnrI/RedD regulatory family.</text>
</comment>
<dbReference type="Pfam" id="PF20703">
    <property type="entry name" value="nSTAND1"/>
    <property type="match status" value="1"/>
</dbReference>
<accession>A0A4R7W0Z1</accession>
<dbReference type="SUPFAM" id="SSF52540">
    <property type="entry name" value="P-loop containing nucleoside triphosphate hydrolases"/>
    <property type="match status" value="1"/>
</dbReference>
<dbReference type="PANTHER" id="PTHR19879">
    <property type="entry name" value="TRANSCRIPTION INITIATION FACTOR TFIID"/>
    <property type="match status" value="1"/>
</dbReference>
<dbReference type="SUPFAM" id="SSF48452">
    <property type="entry name" value="TPR-like"/>
    <property type="match status" value="1"/>
</dbReference>
<dbReference type="Gene3D" id="1.10.10.10">
    <property type="entry name" value="Winged helix-like DNA-binding domain superfamily/Winged helix DNA-binding domain"/>
    <property type="match status" value="1"/>
</dbReference>
<dbReference type="InterPro" id="IPR027417">
    <property type="entry name" value="P-loop_NTPase"/>
</dbReference>
<dbReference type="Gene3D" id="1.25.40.10">
    <property type="entry name" value="Tetratricopeptide repeat domain"/>
    <property type="match status" value="1"/>
</dbReference>
<gene>
    <name evidence="7" type="ORF">CLV71_102266</name>
</gene>
<dbReference type="GO" id="GO:0000160">
    <property type="term" value="P:phosphorelay signal transduction system"/>
    <property type="evidence" value="ECO:0007669"/>
    <property type="project" value="InterPro"/>
</dbReference>
<dbReference type="PROSITE" id="PS50294">
    <property type="entry name" value="WD_REPEATS_REGION"/>
    <property type="match status" value="5"/>
</dbReference>
<feature type="repeat" description="WD" evidence="3">
    <location>
        <begin position="804"/>
        <end position="845"/>
    </location>
</feature>
<dbReference type="InterPro" id="IPR001867">
    <property type="entry name" value="OmpR/PhoB-type_DNA-bd"/>
</dbReference>
<dbReference type="InterPro" id="IPR011990">
    <property type="entry name" value="TPR-like_helical_dom_sf"/>
</dbReference>
<protein>
    <submittedName>
        <fullName evidence="7">WD40 repeat protein</fullName>
    </submittedName>
</protein>
<evidence type="ECO:0000313" key="7">
    <source>
        <dbReference type="EMBL" id="TDV56200.1"/>
    </source>
</evidence>
<dbReference type="InterPro" id="IPR016032">
    <property type="entry name" value="Sig_transdc_resp-reg_C-effctor"/>
</dbReference>
<dbReference type="InterPro" id="IPR015943">
    <property type="entry name" value="WD40/YVTN_repeat-like_dom_sf"/>
</dbReference>
<evidence type="ECO:0000256" key="5">
    <source>
        <dbReference type="SAM" id="MobiDB-lite"/>
    </source>
</evidence>
<feature type="repeat" description="WD" evidence="3">
    <location>
        <begin position="845"/>
        <end position="875"/>
    </location>
</feature>
<sequence length="1423" mass="152556">MFQVLGPVEFRPGGDRVGLGSTKQRCVFAVLLVGVGRPWPVESLIDRVWGDYPPVQARGALYSYVSRLRAVLRDSTLDGLDVAIRQRSGGYQLDAPPELVDMHRFTAVLDRARAAVRPEERVDLFREALGLWRGNPLQDLAGRWVEEVRQALSRQRVGACAEWAKAMIGLARYPDVIDLLEHELVEHPLAEPLVGQLMVALQRQDRQAEALARYASFRHRLADDLGVEPGPALAQLHLRILRAEAAASAPVPLGEALWTPDAPAAEPVPRPRTGHPDPPRCDRPPYLGLKTFQAHDEDRFFGRAHLVDELLSRLTDQRFLALLGPSGSGKSSLLRAGLLAGVRAGRLPGLAGPTPLLLVPGEHPLAELAGRLAGLGGLAAAAHSELLADPACLGRLVRDRVGEAGVFLVVDQFEEVFTLCGDDQERAGFVESLLSVVNDSSVPARVVVGLRADFYSCCAEFPALVEVLRDRDLLVGPMAEEDLRDVVVEPATLAGLTVEPGLVATVLADVLGEPAALPLLSHALLETWRRRGSDCLSVADYHRVGGVRGAVAQTADQVYAGLDAGQRRVAKDILLRLTVPGDGHHDTRRRVHRGELLDRPDAVDVEIVLARLAEERLVTLDEQTVTVSHECLIRNWPVLREWIDENRERLRAHRQLTEAASEWDRSGRDEGMLYRGSRLARWQDRDTAELNELERDFLGSADRLVAREHRARRRRIRTALVGLSSGLVVLAVLAGVAVFQAGEADVQRDRAMSSQLVANARDQLTLDPELALLLAERAYESAPTAQAQTVLAQALTESRVRATFLGHRGSVTAVAFSSDGRLVASAGADATVRIWPVGRGEPVVLRDHASRVLGVAFSPDDDRVVSFGEDGTIRVSRVDGTGHAAVASAVPAGVVTAVFADRGRRVLGVGRDGTLWDWPADGSGVPVVRRGPGPGAVVAAAFDPERTRVVLAGPGTAVTMWDLVTGSVTRLRDQSSPVEQPGTTTRLATVDQLAFSDDGRHVAAATVDGREWIWSTSDDRAPVVWYPHRDTVNAVAFSHDGRWVATGGNDRVTHLRQADGLGDPVTFRGENAPLRGVAFGPDDRLVATAGDDGAVRLWEARHRPGIRGLTGQTGTNTGVALSRDGKLVASASDDGTVWVRHTDGTGTPAVLRSGHGSVLAVAVSQDAGRVAAATGDGTVLVWRGSGDGAPLALTGHRAGALAVAFGPDGHLLATGGADDAVRLWDGQDGAPRAVWRVPGPVRDLAFAPNGRLAAAVGDGTVRIWSPTSRRQSAELTGLRGVRAVAFSPDGRRIAGVGNDGAVWIWRTSGDAAPVVLHGHHGRVLDVAFSPDGQYIASVGNDKALNLWKWASATDPVTLTDHNGLVESIAFGPDNRIVAGRVGGAVNVWTCEVCAAGERLSVLARRRITRDFTPEERQRYLVGG</sequence>
<evidence type="ECO:0000259" key="6">
    <source>
        <dbReference type="PROSITE" id="PS51755"/>
    </source>
</evidence>
<dbReference type="InterPro" id="IPR005158">
    <property type="entry name" value="BTAD"/>
</dbReference>
<feature type="repeat" description="WD" evidence="3">
    <location>
        <begin position="1316"/>
        <end position="1348"/>
    </location>
</feature>
<dbReference type="SMART" id="SM00862">
    <property type="entry name" value="Trans_reg_C"/>
    <property type="match status" value="1"/>
</dbReference>
<dbReference type="GO" id="GO:0006355">
    <property type="term" value="P:regulation of DNA-templated transcription"/>
    <property type="evidence" value="ECO:0007669"/>
    <property type="project" value="InterPro"/>
</dbReference>
<feature type="repeat" description="WD" evidence="3">
    <location>
        <begin position="1281"/>
        <end position="1305"/>
    </location>
</feature>
<dbReference type="GO" id="GO:0005829">
    <property type="term" value="C:cytosol"/>
    <property type="evidence" value="ECO:0007669"/>
    <property type="project" value="UniProtKB-ARBA"/>
</dbReference>
<feature type="repeat" description="WD" evidence="3">
    <location>
        <begin position="1067"/>
        <end position="1099"/>
    </location>
</feature>
<dbReference type="OrthoDB" id="3272402at2"/>
<keyword evidence="2 4" id="KW-0238">DNA-binding</keyword>
<dbReference type="EMBL" id="SOCP01000002">
    <property type="protein sequence ID" value="TDV56200.1"/>
    <property type="molecule type" value="Genomic_DNA"/>
</dbReference>
<evidence type="ECO:0000256" key="3">
    <source>
        <dbReference type="PROSITE-ProRule" id="PRU00221"/>
    </source>
</evidence>
<dbReference type="CDD" id="cd15831">
    <property type="entry name" value="BTAD"/>
    <property type="match status" value="1"/>
</dbReference>
<evidence type="ECO:0000256" key="1">
    <source>
        <dbReference type="ARBA" id="ARBA00005820"/>
    </source>
</evidence>
<dbReference type="Pfam" id="PF00400">
    <property type="entry name" value="WD40"/>
    <property type="match status" value="10"/>
</dbReference>
<dbReference type="SMART" id="SM00320">
    <property type="entry name" value="WD40"/>
    <property type="match status" value="13"/>
</dbReference>
<feature type="repeat" description="WD" evidence="3">
    <location>
        <begin position="1358"/>
        <end position="1388"/>
    </location>
</feature>
<dbReference type="Gene3D" id="2.130.10.10">
    <property type="entry name" value="YVTN repeat-like/Quinoprotein amine dehydrogenase"/>
    <property type="match status" value="4"/>
</dbReference>
<dbReference type="SUPFAM" id="SSF50978">
    <property type="entry name" value="WD40 repeat-like"/>
    <property type="match status" value="2"/>
</dbReference>
<dbReference type="SUPFAM" id="SSF46894">
    <property type="entry name" value="C-terminal effector domain of the bipartite response regulators"/>
    <property type="match status" value="1"/>
</dbReference>
<feature type="domain" description="OmpR/PhoB-type" evidence="6">
    <location>
        <begin position="1"/>
        <end position="95"/>
    </location>
</feature>
<comment type="caution">
    <text evidence="7">The sequence shown here is derived from an EMBL/GenBank/DDBJ whole genome shotgun (WGS) entry which is preliminary data.</text>
</comment>
<dbReference type="Proteomes" id="UP000294927">
    <property type="component" value="Unassembled WGS sequence"/>
</dbReference>
<dbReference type="CDD" id="cd00200">
    <property type="entry name" value="WD40"/>
    <property type="match status" value="2"/>
</dbReference>
<feature type="DNA-binding region" description="OmpR/PhoB-type" evidence="4">
    <location>
        <begin position="1"/>
        <end position="95"/>
    </location>
</feature>
<dbReference type="SMART" id="SM01043">
    <property type="entry name" value="BTAD"/>
    <property type="match status" value="1"/>
</dbReference>
<evidence type="ECO:0000256" key="2">
    <source>
        <dbReference type="ARBA" id="ARBA00023125"/>
    </source>
</evidence>
<dbReference type="InterPro" id="IPR036388">
    <property type="entry name" value="WH-like_DNA-bd_sf"/>
</dbReference>
<dbReference type="PANTHER" id="PTHR19879:SF9">
    <property type="entry name" value="TRANSCRIPTION INITIATION FACTOR TFIID SUBUNIT 5"/>
    <property type="match status" value="1"/>
</dbReference>
<dbReference type="PROSITE" id="PS51755">
    <property type="entry name" value="OMPR_PHOB"/>
    <property type="match status" value="1"/>
</dbReference>
<feature type="region of interest" description="Disordered" evidence="5">
    <location>
        <begin position="258"/>
        <end position="282"/>
    </location>
</feature>
<dbReference type="Gene3D" id="3.40.50.300">
    <property type="entry name" value="P-loop containing nucleotide triphosphate hydrolases"/>
    <property type="match status" value="1"/>
</dbReference>
<evidence type="ECO:0000313" key="8">
    <source>
        <dbReference type="Proteomes" id="UP000294927"/>
    </source>
</evidence>
<keyword evidence="3" id="KW-0853">WD repeat</keyword>
<feature type="repeat" description="WD" evidence="3">
    <location>
        <begin position="1151"/>
        <end position="1182"/>
    </location>
</feature>
<dbReference type="Pfam" id="PF03704">
    <property type="entry name" value="BTAD"/>
    <property type="match status" value="1"/>
</dbReference>
<dbReference type="InterPro" id="IPR001680">
    <property type="entry name" value="WD40_rpt"/>
</dbReference>
<evidence type="ECO:0000256" key="4">
    <source>
        <dbReference type="PROSITE-ProRule" id="PRU01091"/>
    </source>
</evidence>